<dbReference type="GO" id="GO:0004674">
    <property type="term" value="F:protein serine/threonine kinase activity"/>
    <property type="evidence" value="ECO:0007669"/>
    <property type="project" value="UniProtKB-KW"/>
</dbReference>
<dbReference type="SMART" id="SM00220">
    <property type="entry name" value="S_TKc"/>
    <property type="match status" value="1"/>
</dbReference>
<evidence type="ECO:0000256" key="5">
    <source>
        <dbReference type="ARBA" id="ARBA00022840"/>
    </source>
</evidence>
<dbReference type="PROSITE" id="PS00108">
    <property type="entry name" value="PROTEIN_KINASE_ST"/>
    <property type="match status" value="1"/>
</dbReference>
<evidence type="ECO:0000313" key="10">
    <source>
        <dbReference type="Proteomes" id="UP001295684"/>
    </source>
</evidence>
<evidence type="ECO:0000256" key="6">
    <source>
        <dbReference type="PROSITE-ProRule" id="PRU10141"/>
    </source>
</evidence>
<dbReference type="Pfam" id="PF00069">
    <property type="entry name" value="Pkinase"/>
    <property type="match status" value="1"/>
</dbReference>
<dbReference type="InterPro" id="IPR000719">
    <property type="entry name" value="Prot_kinase_dom"/>
</dbReference>
<evidence type="ECO:0000256" key="2">
    <source>
        <dbReference type="ARBA" id="ARBA00022679"/>
    </source>
</evidence>
<organism evidence="9 10">
    <name type="scientific">Euplotes crassus</name>
    <dbReference type="NCBI Taxonomy" id="5936"/>
    <lineage>
        <taxon>Eukaryota</taxon>
        <taxon>Sar</taxon>
        <taxon>Alveolata</taxon>
        <taxon>Ciliophora</taxon>
        <taxon>Intramacronucleata</taxon>
        <taxon>Spirotrichea</taxon>
        <taxon>Hypotrichia</taxon>
        <taxon>Euplotida</taxon>
        <taxon>Euplotidae</taxon>
        <taxon>Moneuplotes</taxon>
    </lineage>
</organism>
<dbReference type="PROSITE" id="PS00107">
    <property type="entry name" value="PROTEIN_KINASE_ATP"/>
    <property type="match status" value="1"/>
</dbReference>
<name>A0AAD1UE68_EUPCR</name>
<keyword evidence="1 7" id="KW-0723">Serine/threonine-protein kinase</keyword>
<comment type="caution">
    <text evidence="9">The sequence shown here is derived from an EMBL/GenBank/DDBJ whole genome shotgun (WGS) entry which is preliminary data.</text>
</comment>
<dbReference type="EMBL" id="CAMPGE010008234">
    <property type="protein sequence ID" value="CAI2367139.1"/>
    <property type="molecule type" value="Genomic_DNA"/>
</dbReference>
<dbReference type="Gene3D" id="1.10.510.10">
    <property type="entry name" value="Transferase(Phosphotransferase) domain 1"/>
    <property type="match status" value="1"/>
</dbReference>
<dbReference type="AlphaFoldDB" id="A0AAD1UE68"/>
<dbReference type="Proteomes" id="UP001295684">
    <property type="component" value="Unassembled WGS sequence"/>
</dbReference>
<dbReference type="InterPro" id="IPR050117">
    <property type="entry name" value="MAPK"/>
</dbReference>
<keyword evidence="3 6" id="KW-0547">Nucleotide-binding</keyword>
<proteinExistence type="inferred from homology"/>
<comment type="similarity">
    <text evidence="7">Belongs to the protein kinase superfamily.</text>
</comment>
<dbReference type="FunFam" id="1.10.510.10:FF:000624">
    <property type="entry name" value="Mitogen-activated protein kinase"/>
    <property type="match status" value="1"/>
</dbReference>
<dbReference type="SUPFAM" id="SSF56112">
    <property type="entry name" value="Protein kinase-like (PK-like)"/>
    <property type="match status" value="1"/>
</dbReference>
<keyword evidence="4" id="KW-0418">Kinase</keyword>
<feature type="binding site" evidence="6">
    <location>
        <position position="32"/>
    </location>
    <ligand>
        <name>ATP</name>
        <dbReference type="ChEBI" id="CHEBI:30616"/>
    </ligand>
</feature>
<protein>
    <recommendedName>
        <fullName evidence="8">Protein kinase domain-containing protein</fullName>
    </recommendedName>
</protein>
<sequence>MDKIHLYEKIGKGSYGDIYKAINENNSLCAVKVFKKEYTVNEFAEEREIEVLSRATHPNIVNMDKALLFDKKVYLSMELCVHSLGQEFENAIKANKYFKESSIKKYMKQLLLGVNHLHKIGYIHRDIKPENILVTPQGNIKLADFGSAKDLDEDPPFSSYVATRWYRPPEMILGAEKYSATCDVFSCGLVFAEFYHLLPLFCGSSSMNQLQKYMKVLGTEDFISWEEGMLEFKKIGVKLPKQVIKSLKDLIPEASEGALDCITKMLCLNPNKRPTAAEVLKHPFFTEKKRTPLSKRYFDTLSSIQSPNPTEKKVINPSRSMEDLSINMTNSSMISNNSSVINEKNKKLPKLKIGPPKRKFNKKLMINKNSSMGDLRIPKIKSNLSTSSLSIIGHQQRRQFEQERFQIPSISKNKSRNMMFPAQNSKLPFGSVNIFKTVHDPVRDYRGMFKQFQVGGKSLHSISSLKGMKMNLQKLKRHPR</sequence>
<dbReference type="InterPro" id="IPR017441">
    <property type="entry name" value="Protein_kinase_ATP_BS"/>
</dbReference>
<dbReference type="PANTHER" id="PTHR24055">
    <property type="entry name" value="MITOGEN-ACTIVATED PROTEIN KINASE"/>
    <property type="match status" value="1"/>
</dbReference>
<evidence type="ECO:0000256" key="4">
    <source>
        <dbReference type="ARBA" id="ARBA00022777"/>
    </source>
</evidence>
<accession>A0AAD1UE68</accession>
<dbReference type="GO" id="GO:0005524">
    <property type="term" value="F:ATP binding"/>
    <property type="evidence" value="ECO:0007669"/>
    <property type="project" value="UniProtKB-UniRule"/>
</dbReference>
<dbReference type="Gene3D" id="3.30.200.20">
    <property type="entry name" value="Phosphorylase Kinase, domain 1"/>
    <property type="match status" value="1"/>
</dbReference>
<dbReference type="PROSITE" id="PS50011">
    <property type="entry name" value="PROTEIN_KINASE_DOM"/>
    <property type="match status" value="1"/>
</dbReference>
<feature type="domain" description="Protein kinase" evidence="8">
    <location>
        <begin position="4"/>
        <end position="285"/>
    </location>
</feature>
<keyword evidence="5 6" id="KW-0067">ATP-binding</keyword>
<evidence type="ECO:0000256" key="1">
    <source>
        <dbReference type="ARBA" id="ARBA00022527"/>
    </source>
</evidence>
<dbReference type="InterPro" id="IPR011009">
    <property type="entry name" value="Kinase-like_dom_sf"/>
</dbReference>
<reference evidence="9" key="1">
    <citation type="submission" date="2023-07" db="EMBL/GenBank/DDBJ databases">
        <authorList>
            <consortium name="AG Swart"/>
            <person name="Singh M."/>
            <person name="Singh A."/>
            <person name="Seah K."/>
            <person name="Emmerich C."/>
        </authorList>
    </citation>
    <scope>NUCLEOTIDE SEQUENCE</scope>
    <source>
        <strain evidence="9">DP1</strain>
    </source>
</reference>
<keyword evidence="10" id="KW-1185">Reference proteome</keyword>
<evidence type="ECO:0000256" key="7">
    <source>
        <dbReference type="RuleBase" id="RU000304"/>
    </source>
</evidence>
<gene>
    <name evidence="9" type="ORF">ECRASSUSDP1_LOCUS8416</name>
</gene>
<evidence type="ECO:0000313" key="9">
    <source>
        <dbReference type="EMBL" id="CAI2367139.1"/>
    </source>
</evidence>
<keyword evidence="2" id="KW-0808">Transferase</keyword>
<evidence type="ECO:0000259" key="8">
    <source>
        <dbReference type="PROSITE" id="PS50011"/>
    </source>
</evidence>
<evidence type="ECO:0000256" key="3">
    <source>
        <dbReference type="ARBA" id="ARBA00022741"/>
    </source>
</evidence>
<dbReference type="InterPro" id="IPR008271">
    <property type="entry name" value="Ser/Thr_kinase_AS"/>
</dbReference>